<dbReference type="AlphaFoldDB" id="A0A3M7S2I4"/>
<evidence type="ECO:0000313" key="2">
    <source>
        <dbReference type="Proteomes" id="UP000276133"/>
    </source>
</evidence>
<keyword evidence="2" id="KW-1185">Reference proteome</keyword>
<sequence>MALKKLQALNYPPKGSSIGNFQTVPTGYAFFSVHIWLLCLDVECKIEWGFALLGTLVRYCSLINLNSALVHAKNSI</sequence>
<name>A0A3M7S2I4_BRAPC</name>
<dbReference type="Proteomes" id="UP000276133">
    <property type="component" value="Unassembled WGS sequence"/>
</dbReference>
<protein>
    <submittedName>
        <fullName evidence="1">Uncharacterized protein</fullName>
    </submittedName>
</protein>
<organism evidence="1 2">
    <name type="scientific">Brachionus plicatilis</name>
    <name type="common">Marine rotifer</name>
    <name type="synonym">Brachionus muelleri</name>
    <dbReference type="NCBI Taxonomy" id="10195"/>
    <lineage>
        <taxon>Eukaryota</taxon>
        <taxon>Metazoa</taxon>
        <taxon>Spiralia</taxon>
        <taxon>Gnathifera</taxon>
        <taxon>Rotifera</taxon>
        <taxon>Eurotatoria</taxon>
        <taxon>Monogononta</taxon>
        <taxon>Pseudotrocha</taxon>
        <taxon>Ploima</taxon>
        <taxon>Brachionidae</taxon>
        <taxon>Brachionus</taxon>
    </lineage>
</organism>
<gene>
    <name evidence="1" type="ORF">BpHYR1_051410</name>
</gene>
<dbReference type="EMBL" id="REGN01002158">
    <property type="protein sequence ID" value="RNA29848.1"/>
    <property type="molecule type" value="Genomic_DNA"/>
</dbReference>
<evidence type="ECO:0000313" key="1">
    <source>
        <dbReference type="EMBL" id="RNA29848.1"/>
    </source>
</evidence>
<reference evidence="1 2" key="1">
    <citation type="journal article" date="2018" name="Sci. Rep.">
        <title>Genomic signatures of local adaptation to the degree of environmental predictability in rotifers.</title>
        <authorList>
            <person name="Franch-Gras L."/>
            <person name="Hahn C."/>
            <person name="Garcia-Roger E.M."/>
            <person name="Carmona M.J."/>
            <person name="Serra M."/>
            <person name="Gomez A."/>
        </authorList>
    </citation>
    <scope>NUCLEOTIDE SEQUENCE [LARGE SCALE GENOMIC DNA]</scope>
    <source>
        <strain evidence="1">HYR1</strain>
    </source>
</reference>
<accession>A0A3M7S2I4</accession>
<proteinExistence type="predicted"/>
<comment type="caution">
    <text evidence="1">The sequence shown here is derived from an EMBL/GenBank/DDBJ whole genome shotgun (WGS) entry which is preliminary data.</text>
</comment>